<name>F4REM1_MELLP</name>
<dbReference type="Proteomes" id="UP000001072">
    <property type="component" value="Unassembled WGS sequence"/>
</dbReference>
<dbReference type="KEGG" id="mlr:MELLADRAFT_104420"/>
<dbReference type="AlphaFoldDB" id="F4REM1"/>
<keyword evidence="3" id="KW-1185">Reference proteome</keyword>
<evidence type="ECO:0000313" key="2">
    <source>
        <dbReference type="EMBL" id="EGG09122.1"/>
    </source>
</evidence>
<dbReference type="VEuPathDB" id="FungiDB:MELLADRAFT_104420"/>
<dbReference type="EMBL" id="GL883098">
    <property type="protein sequence ID" value="EGG09122.1"/>
    <property type="molecule type" value="Genomic_DNA"/>
</dbReference>
<accession>F4REM1</accession>
<dbReference type="GeneID" id="18922251"/>
<dbReference type="InParanoid" id="F4REM1"/>
<proteinExistence type="predicted"/>
<sequence>MMQFEVLLASINTWKTENPASLSATNVEASHDSSKLKLPWRSKPKPWVPLSVEGSKLEKYQKEKSKQDKREQEETFRLEKNSQKAHNTELEKNCKGKAKQERKEREENLRIKKAAQKAHIAQAEKAHKELAKQDKKVQEEQLRMAKAAQKACGKLKKEEDCACKVSKKCDSDGTNNSKAKKIKNQAVVSLS</sequence>
<gene>
    <name evidence="2" type="ORF">MELLADRAFT_104420</name>
</gene>
<protein>
    <submittedName>
        <fullName evidence="2">Uncharacterized protein</fullName>
    </submittedName>
</protein>
<evidence type="ECO:0000313" key="3">
    <source>
        <dbReference type="Proteomes" id="UP000001072"/>
    </source>
</evidence>
<feature type="region of interest" description="Disordered" evidence="1">
    <location>
        <begin position="167"/>
        <end position="191"/>
    </location>
</feature>
<dbReference type="RefSeq" id="XP_007407482.1">
    <property type="nucleotide sequence ID" value="XM_007407420.1"/>
</dbReference>
<reference evidence="3" key="1">
    <citation type="journal article" date="2011" name="Proc. Natl. Acad. Sci. U.S.A.">
        <title>Obligate biotrophy features unraveled by the genomic analysis of rust fungi.</title>
        <authorList>
            <person name="Duplessis S."/>
            <person name="Cuomo C.A."/>
            <person name="Lin Y.-C."/>
            <person name="Aerts A."/>
            <person name="Tisserant E."/>
            <person name="Veneault-Fourrey C."/>
            <person name="Joly D.L."/>
            <person name="Hacquard S."/>
            <person name="Amselem J."/>
            <person name="Cantarel B.L."/>
            <person name="Chiu R."/>
            <person name="Coutinho P.M."/>
            <person name="Feau N."/>
            <person name="Field M."/>
            <person name="Frey P."/>
            <person name="Gelhaye E."/>
            <person name="Goldberg J."/>
            <person name="Grabherr M.G."/>
            <person name="Kodira C.D."/>
            <person name="Kohler A."/>
            <person name="Kuees U."/>
            <person name="Lindquist E.A."/>
            <person name="Lucas S.M."/>
            <person name="Mago R."/>
            <person name="Mauceli E."/>
            <person name="Morin E."/>
            <person name="Murat C."/>
            <person name="Pangilinan J.L."/>
            <person name="Park R."/>
            <person name="Pearson M."/>
            <person name="Quesneville H."/>
            <person name="Rouhier N."/>
            <person name="Sakthikumar S."/>
            <person name="Salamov A.A."/>
            <person name="Schmutz J."/>
            <person name="Selles B."/>
            <person name="Shapiro H."/>
            <person name="Tanguay P."/>
            <person name="Tuskan G.A."/>
            <person name="Henrissat B."/>
            <person name="Van de Peer Y."/>
            <person name="Rouze P."/>
            <person name="Ellis J.G."/>
            <person name="Dodds P.N."/>
            <person name="Schein J.E."/>
            <person name="Zhong S."/>
            <person name="Hamelin R.C."/>
            <person name="Grigoriev I.V."/>
            <person name="Szabo L.J."/>
            <person name="Martin F."/>
        </authorList>
    </citation>
    <scope>NUCLEOTIDE SEQUENCE [LARGE SCALE GENOMIC DNA]</scope>
    <source>
        <strain evidence="3">98AG31 / pathotype 3-4-7</strain>
    </source>
</reference>
<organism evidence="3">
    <name type="scientific">Melampsora larici-populina (strain 98AG31 / pathotype 3-4-7)</name>
    <name type="common">Poplar leaf rust fungus</name>
    <dbReference type="NCBI Taxonomy" id="747676"/>
    <lineage>
        <taxon>Eukaryota</taxon>
        <taxon>Fungi</taxon>
        <taxon>Dikarya</taxon>
        <taxon>Basidiomycota</taxon>
        <taxon>Pucciniomycotina</taxon>
        <taxon>Pucciniomycetes</taxon>
        <taxon>Pucciniales</taxon>
        <taxon>Melampsoraceae</taxon>
        <taxon>Melampsora</taxon>
    </lineage>
</organism>
<feature type="compositionally biased region" description="Basic and acidic residues" evidence="1">
    <location>
        <begin position="55"/>
        <end position="106"/>
    </location>
</feature>
<feature type="region of interest" description="Disordered" evidence="1">
    <location>
        <begin position="24"/>
        <end position="106"/>
    </location>
</feature>
<evidence type="ECO:0000256" key="1">
    <source>
        <dbReference type="SAM" id="MobiDB-lite"/>
    </source>
</evidence>
<dbReference type="HOGENOM" id="CLU_1421696_0_0_1"/>